<comment type="caution">
    <text evidence="1">The sequence shown here is derived from an EMBL/GenBank/DDBJ whole genome shotgun (WGS) entry which is preliminary data.</text>
</comment>
<dbReference type="AlphaFoldDB" id="A0A415QS24"/>
<dbReference type="GO" id="GO:0003824">
    <property type="term" value="F:catalytic activity"/>
    <property type="evidence" value="ECO:0007669"/>
    <property type="project" value="InterPro"/>
</dbReference>
<accession>A0A415QS24</accession>
<dbReference type="EMBL" id="QRPV01000001">
    <property type="protein sequence ID" value="RHM47661.1"/>
    <property type="molecule type" value="Genomic_DNA"/>
</dbReference>
<dbReference type="SUPFAM" id="SSF51703">
    <property type="entry name" value="Cobalamin (vitamin B12)-dependent enzymes"/>
    <property type="match status" value="1"/>
</dbReference>
<dbReference type="GO" id="GO:0031419">
    <property type="term" value="F:cobalamin binding"/>
    <property type="evidence" value="ECO:0007669"/>
    <property type="project" value="InterPro"/>
</dbReference>
<proteinExistence type="predicted"/>
<dbReference type="InterPro" id="IPR016176">
    <property type="entry name" value="Cbl-dep_enz_cat"/>
</dbReference>
<protein>
    <submittedName>
        <fullName evidence="1">Cobalamin-binding protein</fullName>
    </submittedName>
</protein>
<reference evidence="1 2" key="1">
    <citation type="submission" date="2018-08" db="EMBL/GenBank/DDBJ databases">
        <title>A genome reference for cultivated species of the human gut microbiota.</title>
        <authorList>
            <person name="Zou Y."/>
            <person name="Xue W."/>
            <person name="Luo G."/>
        </authorList>
    </citation>
    <scope>NUCLEOTIDE SEQUENCE [LARGE SCALE GENOMIC DNA]</scope>
    <source>
        <strain evidence="1 2">AF34-33</strain>
    </source>
</reference>
<dbReference type="Gene3D" id="3.20.20.240">
    <property type="entry name" value="Methylmalonyl-CoA mutase"/>
    <property type="match status" value="1"/>
</dbReference>
<evidence type="ECO:0000313" key="2">
    <source>
        <dbReference type="Proteomes" id="UP000286038"/>
    </source>
</evidence>
<organism evidence="1 2">
    <name type="scientific">Butyricimonas virosa</name>
    <dbReference type="NCBI Taxonomy" id="544645"/>
    <lineage>
        <taxon>Bacteria</taxon>
        <taxon>Pseudomonadati</taxon>
        <taxon>Bacteroidota</taxon>
        <taxon>Bacteroidia</taxon>
        <taxon>Bacteroidales</taxon>
        <taxon>Odoribacteraceae</taxon>
        <taxon>Butyricimonas</taxon>
    </lineage>
</organism>
<sequence>MWLNPQEDRIALLKTEIDVHTLGISTIQEILEECGFTVYLSDEKLSEVLMFLGDENNASYFIKWLINNKITVVSFSYRLDPRDGVLFFKQIYNAIGQHNMLVENGGNIKFCCFAGLPVACQMIKMEYQEAIVVFEGDEKVVDSLKKLRINPDKVPQSLVEIDKYDAFLEKFGFSVINSGDYQLINGVDRSSTRKFGTEKEFVVERIYDGRIKGLPPLIRVHAGPYNSKRKDAIKEFIEWIKIFRNEGLLDVLSLGTSQLSQSMFGKEWGNMPNGGGLPINSEDEYYDLYKNGHPMLFRTYAGTVNMSALARVHERSMNIAWHALSLWWFSELDGRGPYSVLENLEESIKTLKYIALSNKPYEPNIGHHFSFRGGDDITYVLSIVLAARLAKSIGIKDFIVQIMLNTPKQTWGIMDLAKARATMELVRELEDLDFHVFLQTRAGLDYFNHDLDKAKCQLASITALMDDIEPYNNVSPDIIHVVSYSEAAFLATPQVINESIRITRRALESYRNMKKEKQFELPYSAEAIYERQIYLENGVRALLALIEKEIANPYSPKGLFQIFQAGFLPVPDLRYCREKYPYAVNWKTKIKNGAVDCYFLEKRMSIEQRIDVLQYNLRQIR</sequence>
<evidence type="ECO:0000313" key="1">
    <source>
        <dbReference type="EMBL" id="RHM47661.1"/>
    </source>
</evidence>
<dbReference type="RefSeq" id="WP_118448302.1">
    <property type="nucleotide sequence ID" value="NZ_CABJDM010000001.1"/>
</dbReference>
<dbReference type="Proteomes" id="UP000286038">
    <property type="component" value="Unassembled WGS sequence"/>
</dbReference>
<gene>
    <name evidence="1" type="ORF">DWZ68_01455</name>
</gene>
<name>A0A415QS24_9BACT</name>